<dbReference type="PANTHER" id="PTHR12714">
    <property type="entry name" value="PROTEIN-S ISOPRENYLCYSTEINE O-METHYLTRANSFERASE"/>
    <property type="match status" value="1"/>
</dbReference>
<keyword evidence="2 5" id="KW-0812">Transmembrane</keyword>
<reference evidence="6" key="1">
    <citation type="submission" date="2022-04" db="EMBL/GenBank/DDBJ databases">
        <title>Complete genome sequences of Ezakiella coagulans and Fenollaria massiliensis.</title>
        <authorList>
            <person name="France M.T."/>
            <person name="Clifford J."/>
            <person name="Narina S."/>
            <person name="Rutt L."/>
            <person name="Ravel J."/>
        </authorList>
    </citation>
    <scope>NUCLEOTIDE SEQUENCE</scope>
    <source>
        <strain evidence="6">C0061C2</strain>
    </source>
</reference>
<dbReference type="Pfam" id="PF04191">
    <property type="entry name" value="PEMT"/>
    <property type="match status" value="1"/>
</dbReference>
<dbReference type="Gene3D" id="1.20.120.1630">
    <property type="match status" value="1"/>
</dbReference>
<sequence>MKDTEKSMPVFGVGPIFVITTVLVTVISVVLNRRGALVNGKIIGETWIFTALEIIFIALGAYLWLASVIGSKINKNAKEGKLITTGVYGIVRNPVYSAFLAISTGVIIGERNAALFVVPLVLWMFLTILMKNTEEKWLYQNFGEEYLEYKRSVNRVIPWFRKK</sequence>
<dbReference type="KEGG" id="fms:M1R53_00785"/>
<evidence type="ECO:0000256" key="4">
    <source>
        <dbReference type="ARBA" id="ARBA00023136"/>
    </source>
</evidence>
<accession>A0A9E7DJQ2</accession>
<evidence type="ECO:0000256" key="1">
    <source>
        <dbReference type="ARBA" id="ARBA00004127"/>
    </source>
</evidence>
<feature type="transmembrane region" description="Helical" evidence="5">
    <location>
        <begin position="12"/>
        <end position="31"/>
    </location>
</feature>
<feature type="transmembrane region" description="Helical" evidence="5">
    <location>
        <begin position="46"/>
        <end position="65"/>
    </location>
</feature>
<organism evidence="6 7">
    <name type="scientific">Fenollaria massiliensis</name>
    <dbReference type="NCBI Taxonomy" id="938288"/>
    <lineage>
        <taxon>Bacteria</taxon>
        <taxon>Bacillati</taxon>
        <taxon>Bacillota</taxon>
        <taxon>Clostridia</taxon>
        <taxon>Eubacteriales</taxon>
        <taxon>Fenollaria</taxon>
    </lineage>
</organism>
<evidence type="ECO:0000256" key="2">
    <source>
        <dbReference type="ARBA" id="ARBA00022692"/>
    </source>
</evidence>
<proteinExistence type="predicted"/>
<gene>
    <name evidence="6" type="ORF">M1R53_00785</name>
</gene>
<keyword evidence="3 5" id="KW-1133">Transmembrane helix</keyword>
<keyword evidence="7" id="KW-1185">Reference proteome</keyword>
<evidence type="ECO:0000313" key="6">
    <source>
        <dbReference type="EMBL" id="UQK59235.1"/>
    </source>
</evidence>
<dbReference type="GO" id="GO:0016740">
    <property type="term" value="F:transferase activity"/>
    <property type="evidence" value="ECO:0007669"/>
    <property type="project" value="UniProtKB-ARBA"/>
</dbReference>
<evidence type="ECO:0000256" key="5">
    <source>
        <dbReference type="SAM" id="Phobius"/>
    </source>
</evidence>
<dbReference type="PANTHER" id="PTHR12714:SF9">
    <property type="entry name" value="PROTEIN-S-ISOPRENYLCYSTEINE O-METHYLTRANSFERASE"/>
    <property type="match status" value="1"/>
</dbReference>
<protein>
    <submittedName>
        <fullName evidence="6">Isoprenylcysteine carboxylmethyltransferase family protein</fullName>
    </submittedName>
</protein>
<dbReference type="InterPro" id="IPR007318">
    <property type="entry name" value="Phopholipid_MeTrfase"/>
</dbReference>
<dbReference type="EMBL" id="CP096649">
    <property type="protein sequence ID" value="UQK59235.1"/>
    <property type="molecule type" value="Genomic_DNA"/>
</dbReference>
<dbReference type="AlphaFoldDB" id="A0A9E7DJQ2"/>
<evidence type="ECO:0000313" key="7">
    <source>
        <dbReference type="Proteomes" id="UP000831151"/>
    </source>
</evidence>
<dbReference type="GO" id="GO:0012505">
    <property type="term" value="C:endomembrane system"/>
    <property type="evidence" value="ECO:0007669"/>
    <property type="project" value="UniProtKB-SubCell"/>
</dbReference>
<name>A0A9E7DJQ2_9FIRM</name>
<evidence type="ECO:0000256" key="3">
    <source>
        <dbReference type="ARBA" id="ARBA00022989"/>
    </source>
</evidence>
<dbReference type="RefSeq" id="WP_249242737.1">
    <property type="nucleotide sequence ID" value="NZ_CP096649.1"/>
</dbReference>
<dbReference type="Proteomes" id="UP000831151">
    <property type="component" value="Chromosome"/>
</dbReference>
<feature type="transmembrane region" description="Helical" evidence="5">
    <location>
        <begin position="113"/>
        <end position="130"/>
    </location>
</feature>
<keyword evidence="4 5" id="KW-0472">Membrane</keyword>
<feature type="transmembrane region" description="Helical" evidence="5">
    <location>
        <begin position="86"/>
        <end position="107"/>
    </location>
</feature>
<comment type="subcellular location">
    <subcellularLocation>
        <location evidence="1">Endomembrane system</location>
        <topology evidence="1">Multi-pass membrane protein</topology>
    </subcellularLocation>
</comment>